<dbReference type="HOGENOM" id="CLU_3288852_0_0_4"/>
<evidence type="ECO:0000313" key="2">
    <source>
        <dbReference type="Proteomes" id="UP000005837"/>
    </source>
</evidence>
<accession>C0DXL8</accession>
<organism evidence="1 2">
    <name type="scientific">Eikenella corrodens ATCC 23834</name>
    <dbReference type="NCBI Taxonomy" id="546274"/>
    <lineage>
        <taxon>Bacteria</taxon>
        <taxon>Pseudomonadati</taxon>
        <taxon>Pseudomonadota</taxon>
        <taxon>Betaproteobacteria</taxon>
        <taxon>Neisseriales</taxon>
        <taxon>Neisseriaceae</taxon>
        <taxon>Eikenella</taxon>
    </lineage>
</organism>
<evidence type="ECO:0000313" key="1">
    <source>
        <dbReference type="EMBL" id="EEG23199.1"/>
    </source>
</evidence>
<proteinExistence type="predicted"/>
<gene>
    <name evidence="1" type="ORF">EIKCOROL_02129</name>
</gene>
<dbReference type="EMBL" id="ACEA01000045">
    <property type="protein sequence ID" value="EEG23199.1"/>
    <property type="molecule type" value="Genomic_DNA"/>
</dbReference>
<sequence length="40" mass="4629">MPYRPINPGNQLPMQTPYPFLIIQHHLRTIQTGLLQTKAT</sequence>
<comment type="caution">
    <text evidence="1">The sequence shown here is derived from an EMBL/GenBank/DDBJ whole genome shotgun (WGS) entry which is preliminary data.</text>
</comment>
<name>C0DXL8_EIKCO</name>
<reference evidence="1 2" key="1">
    <citation type="submission" date="2009-01" db="EMBL/GenBank/DDBJ databases">
        <authorList>
            <person name="Fulton L."/>
            <person name="Clifton S."/>
            <person name="Chinwalla A.T."/>
            <person name="Mitreva M."/>
            <person name="Sodergren E."/>
            <person name="Weinstock G."/>
            <person name="Clifton S."/>
            <person name="Dooling D.J."/>
            <person name="Fulton B."/>
            <person name="Minx P."/>
            <person name="Pepin K.H."/>
            <person name="Johnson M."/>
            <person name="Bhonagiri V."/>
            <person name="Nash W.E."/>
            <person name="Mardis E.R."/>
            <person name="Wilson R.K."/>
        </authorList>
    </citation>
    <scope>NUCLEOTIDE SEQUENCE [LARGE SCALE GENOMIC DNA]</scope>
    <source>
        <strain evidence="1 2">ATCC 23834</strain>
    </source>
</reference>
<dbReference type="Proteomes" id="UP000005837">
    <property type="component" value="Unassembled WGS sequence"/>
</dbReference>
<dbReference type="AlphaFoldDB" id="C0DXL8"/>
<protein>
    <submittedName>
        <fullName evidence="1">Uncharacterized protein</fullName>
    </submittedName>
</protein>